<comment type="subcellular location">
    <subcellularLocation>
        <location evidence="3">Endomembrane system</location>
        <topology evidence="3">Single-pass type IV membrane protein</topology>
    </subcellularLocation>
</comment>
<evidence type="ECO:0000256" key="2">
    <source>
        <dbReference type="ARBA" id="ARBA00023136"/>
    </source>
</evidence>
<keyword evidence="4 5" id="KW-0175">Coiled coil</keyword>
<dbReference type="InterPro" id="IPR011012">
    <property type="entry name" value="Longin-like_dom_sf"/>
</dbReference>
<dbReference type="GO" id="GO:0012505">
    <property type="term" value="C:endomembrane system"/>
    <property type="evidence" value="ECO:0007669"/>
    <property type="project" value="UniProtKB-SubCell"/>
</dbReference>
<evidence type="ECO:0000259" key="8">
    <source>
        <dbReference type="PROSITE" id="PS50892"/>
    </source>
</evidence>
<dbReference type="PANTHER" id="PTHR21136:SF168">
    <property type="entry name" value="VESICLE-ASSOCIATED MEMBRANE PROTEIN 9"/>
    <property type="match status" value="1"/>
</dbReference>
<dbReference type="Pfam" id="PF00957">
    <property type="entry name" value="Synaptobrevin"/>
    <property type="match status" value="1"/>
</dbReference>
<feature type="transmembrane region" description="Helical" evidence="6">
    <location>
        <begin position="187"/>
        <end position="209"/>
    </location>
</feature>
<comment type="similarity">
    <text evidence="1">Belongs to the synaptobrevin family.</text>
</comment>
<gene>
    <name evidence="9" type="ORF">TPC1_17264</name>
</gene>
<dbReference type="SUPFAM" id="SSF58038">
    <property type="entry name" value="SNARE fusion complex"/>
    <property type="match status" value="1"/>
</dbReference>
<feature type="non-terminal residue" evidence="9">
    <location>
        <position position="1"/>
    </location>
</feature>
<evidence type="ECO:0000256" key="1">
    <source>
        <dbReference type="ARBA" id="ARBA00008025"/>
    </source>
</evidence>
<dbReference type="InterPro" id="IPR051097">
    <property type="entry name" value="Synaptobrevin-like_transport"/>
</dbReference>
<dbReference type="EMBL" id="GDID01005413">
    <property type="protein sequence ID" value="JAP91193.1"/>
    <property type="molecule type" value="Transcribed_RNA"/>
</dbReference>
<organism evidence="9">
    <name type="scientific">Trepomonas sp. PC1</name>
    <dbReference type="NCBI Taxonomy" id="1076344"/>
    <lineage>
        <taxon>Eukaryota</taxon>
        <taxon>Metamonada</taxon>
        <taxon>Diplomonadida</taxon>
        <taxon>Hexamitidae</taxon>
        <taxon>Hexamitinae</taxon>
        <taxon>Trepomonas</taxon>
    </lineage>
</organism>
<reference evidence="9" key="1">
    <citation type="submission" date="2015-07" db="EMBL/GenBank/DDBJ databases">
        <title>Adaptation to a free-living lifestyle via gene acquisitions in the diplomonad Trepomonas sp. PC1.</title>
        <authorList>
            <person name="Xu F."/>
            <person name="Jerlstrom-Hultqvist J."/>
            <person name="Kolisko M."/>
            <person name="Simpson A.G.B."/>
            <person name="Roger A.J."/>
            <person name="Svard S.G."/>
            <person name="Andersson J.O."/>
        </authorList>
    </citation>
    <scope>NUCLEOTIDE SEQUENCE</scope>
    <source>
        <strain evidence="9">PC1</strain>
    </source>
</reference>
<evidence type="ECO:0000256" key="5">
    <source>
        <dbReference type="SAM" id="Coils"/>
    </source>
</evidence>
<dbReference type="InterPro" id="IPR042855">
    <property type="entry name" value="V_SNARE_CC"/>
</dbReference>
<dbReference type="AlphaFoldDB" id="A0A146K2T1"/>
<dbReference type="Gene3D" id="3.30.450.50">
    <property type="entry name" value="Longin domain"/>
    <property type="match status" value="1"/>
</dbReference>
<evidence type="ECO:0000256" key="3">
    <source>
        <dbReference type="ARBA" id="ARBA00046280"/>
    </source>
</evidence>
<keyword evidence="6" id="KW-0812">Transmembrane</keyword>
<dbReference type="InterPro" id="IPR010908">
    <property type="entry name" value="Longin_dom"/>
</dbReference>
<dbReference type="PROSITE" id="PS50892">
    <property type="entry name" value="V_SNARE"/>
    <property type="match status" value="1"/>
</dbReference>
<evidence type="ECO:0000256" key="4">
    <source>
        <dbReference type="PROSITE-ProRule" id="PRU00290"/>
    </source>
</evidence>
<dbReference type="SMART" id="SM01270">
    <property type="entry name" value="Longin"/>
    <property type="match status" value="1"/>
</dbReference>
<accession>A0A146K2T1</accession>
<evidence type="ECO:0000259" key="7">
    <source>
        <dbReference type="PROSITE" id="PS50859"/>
    </source>
</evidence>
<feature type="domain" description="V-SNARE coiled-coil homology" evidence="8">
    <location>
        <begin position="125"/>
        <end position="185"/>
    </location>
</feature>
<keyword evidence="6" id="KW-1133">Transmembrane helix</keyword>
<feature type="domain" description="Longin" evidence="7">
    <location>
        <begin position="33"/>
        <end position="112"/>
    </location>
</feature>
<dbReference type="Pfam" id="PF13774">
    <property type="entry name" value="Longin"/>
    <property type="match status" value="1"/>
</dbReference>
<feature type="coiled-coil region" evidence="5">
    <location>
        <begin position="112"/>
        <end position="181"/>
    </location>
</feature>
<evidence type="ECO:0000313" key="9">
    <source>
        <dbReference type="EMBL" id="JAP91193.1"/>
    </source>
</evidence>
<name>A0A146K2T1_9EUKA</name>
<sequence>IQFTAIAHKQTILCQKGKTGKLEQQFTLNLPNILQKFSSSNYKATLKEQNFTMYVYISCSITYIAFADNDVIKDNVFNMLKDIQDLFNSRYQLQQAYEAKTLEFQRDFSPVIENSMNQIKTYQSKVTQIQKDLTETKTLVVENLNEILKRTEKINDTLSSADELKNDAAGFLDNSKKMKKQMSKKKCCIIFGIVGGVILALAVVVPIILSICGVI</sequence>
<keyword evidence="2 6" id="KW-0472">Membrane</keyword>
<dbReference type="SUPFAM" id="SSF64356">
    <property type="entry name" value="SNARE-like"/>
    <property type="match status" value="1"/>
</dbReference>
<protein>
    <submittedName>
        <fullName evidence="9">SNARE, putative</fullName>
    </submittedName>
</protein>
<evidence type="ECO:0000256" key="6">
    <source>
        <dbReference type="SAM" id="Phobius"/>
    </source>
</evidence>
<dbReference type="PANTHER" id="PTHR21136">
    <property type="entry name" value="SNARE PROTEINS"/>
    <property type="match status" value="1"/>
</dbReference>
<dbReference type="CDD" id="cd14824">
    <property type="entry name" value="Longin"/>
    <property type="match status" value="1"/>
</dbReference>
<dbReference type="PROSITE" id="PS50859">
    <property type="entry name" value="LONGIN"/>
    <property type="match status" value="1"/>
</dbReference>
<dbReference type="Gene3D" id="1.20.5.110">
    <property type="match status" value="1"/>
</dbReference>
<proteinExistence type="inferred from homology"/>